<accession>A0A9P4H0I0</accession>
<keyword evidence="2" id="KW-1185">Reference proteome</keyword>
<evidence type="ECO:0000313" key="2">
    <source>
        <dbReference type="Proteomes" id="UP000799777"/>
    </source>
</evidence>
<dbReference type="AlphaFoldDB" id="A0A9P4H0I0"/>
<sequence>MLFDKVPHDIHRLVAAELKDSCPSTVLALGQSSKSLRDAVLPFLYRELVLKKGASNSNARKAYQALIEKFRDDDQCEIAKYARSLAVKDDIPPEDLMMILNKISEHGTLRKLSWETHVHITRAILDKLHTTWPDLELSVCVLDRQNASNFRHRQMDMKLLSSPLLRKLIYTVYHQGHRADEPARSEWPKLTRALVAGGSVRFLTIDNVKDGTEYYGVKVIDDNEVTEKMMRLDITPGTRLPPLEELTIRENRYWGSSTYMWDEEHCRLLLDAMDWSHLRKLDFGADKPDAFFSVFERHLPDLKILRFGTQNDAIGPVPRFIDSVTALESLDIARAEYSLDSLWPSIMKHKDTLREIILRPTTAGYCQPQYTKLNRLEIIASEFPVLERLGWDAPCKFNVDAKYLEVFSSMKLKKLDLFLHVPYEASDFAAKLTQNAMGTISPPAFTKKEAAVSAIKMMKRIKAQNPWIVWLMLHFTRTGLEDRAQPYLMFAEMQVRRTKKKGGKNEYEIRGKQEWVGVTGLEDELQLVEE</sequence>
<evidence type="ECO:0000313" key="1">
    <source>
        <dbReference type="EMBL" id="KAF2026033.1"/>
    </source>
</evidence>
<comment type="caution">
    <text evidence="1">The sequence shown here is derived from an EMBL/GenBank/DDBJ whole genome shotgun (WGS) entry which is preliminary data.</text>
</comment>
<organism evidence="1 2">
    <name type="scientific">Setomelanomma holmii</name>
    <dbReference type="NCBI Taxonomy" id="210430"/>
    <lineage>
        <taxon>Eukaryota</taxon>
        <taxon>Fungi</taxon>
        <taxon>Dikarya</taxon>
        <taxon>Ascomycota</taxon>
        <taxon>Pezizomycotina</taxon>
        <taxon>Dothideomycetes</taxon>
        <taxon>Pleosporomycetidae</taxon>
        <taxon>Pleosporales</taxon>
        <taxon>Pleosporineae</taxon>
        <taxon>Phaeosphaeriaceae</taxon>
        <taxon>Setomelanomma</taxon>
    </lineage>
</organism>
<name>A0A9P4H0I0_9PLEO</name>
<dbReference type="EMBL" id="ML978251">
    <property type="protein sequence ID" value="KAF2026033.1"/>
    <property type="molecule type" value="Genomic_DNA"/>
</dbReference>
<reference evidence="1" key="1">
    <citation type="journal article" date="2020" name="Stud. Mycol.">
        <title>101 Dothideomycetes genomes: a test case for predicting lifestyles and emergence of pathogens.</title>
        <authorList>
            <person name="Haridas S."/>
            <person name="Albert R."/>
            <person name="Binder M."/>
            <person name="Bloem J."/>
            <person name="Labutti K."/>
            <person name="Salamov A."/>
            <person name="Andreopoulos B."/>
            <person name="Baker S."/>
            <person name="Barry K."/>
            <person name="Bills G."/>
            <person name="Bluhm B."/>
            <person name="Cannon C."/>
            <person name="Castanera R."/>
            <person name="Culley D."/>
            <person name="Daum C."/>
            <person name="Ezra D."/>
            <person name="Gonzalez J."/>
            <person name="Henrissat B."/>
            <person name="Kuo A."/>
            <person name="Liang C."/>
            <person name="Lipzen A."/>
            <person name="Lutzoni F."/>
            <person name="Magnuson J."/>
            <person name="Mondo S."/>
            <person name="Nolan M."/>
            <person name="Ohm R."/>
            <person name="Pangilinan J."/>
            <person name="Park H.-J."/>
            <person name="Ramirez L."/>
            <person name="Alfaro M."/>
            <person name="Sun H."/>
            <person name="Tritt A."/>
            <person name="Yoshinaga Y."/>
            <person name="Zwiers L.-H."/>
            <person name="Turgeon B."/>
            <person name="Goodwin S."/>
            <person name="Spatafora J."/>
            <person name="Crous P."/>
            <person name="Grigoriev I."/>
        </authorList>
    </citation>
    <scope>NUCLEOTIDE SEQUENCE</scope>
    <source>
        <strain evidence="1">CBS 110217</strain>
    </source>
</reference>
<protein>
    <submittedName>
        <fullName evidence="1">Uncharacterized protein</fullName>
    </submittedName>
</protein>
<proteinExistence type="predicted"/>
<dbReference type="OrthoDB" id="3556572at2759"/>
<gene>
    <name evidence="1" type="ORF">EK21DRAFT_75043</name>
</gene>
<dbReference type="Proteomes" id="UP000799777">
    <property type="component" value="Unassembled WGS sequence"/>
</dbReference>